<organism evidence="1 2">
    <name type="scientific">Ramazzottius varieornatus</name>
    <name type="common">Water bear</name>
    <name type="synonym">Tardigrade</name>
    <dbReference type="NCBI Taxonomy" id="947166"/>
    <lineage>
        <taxon>Eukaryota</taxon>
        <taxon>Metazoa</taxon>
        <taxon>Ecdysozoa</taxon>
        <taxon>Tardigrada</taxon>
        <taxon>Eutardigrada</taxon>
        <taxon>Parachela</taxon>
        <taxon>Hypsibioidea</taxon>
        <taxon>Ramazzottiidae</taxon>
        <taxon>Ramazzottius</taxon>
    </lineage>
</organism>
<keyword evidence="2" id="KW-1185">Reference proteome</keyword>
<comment type="caution">
    <text evidence="1">The sequence shown here is derived from an EMBL/GenBank/DDBJ whole genome shotgun (WGS) entry which is preliminary data.</text>
</comment>
<proteinExistence type="predicted"/>
<accession>A0A1D1VI18</accession>
<dbReference type="AlphaFoldDB" id="A0A1D1VI18"/>
<evidence type="ECO:0000313" key="2">
    <source>
        <dbReference type="Proteomes" id="UP000186922"/>
    </source>
</evidence>
<dbReference type="EMBL" id="BDGG01000005">
    <property type="protein sequence ID" value="GAU99722.1"/>
    <property type="molecule type" value="Genomic_DNA"/>
</dbReference>
<name>A0A1D1VI18_RAMVA</name>
<reference evidence="1 2" key="1">
    <citation type="journal article" date="2016" name="Nat. Commun.">
        <title>Extremotolerant tardigrade genome and improved radiotolerance of human cultured cells by tardigrade-unique protein.</title>
        <authorList>
            <person name="Hashimoto T."/>
            <person name="Horikawa D.D."/>
            <person name="Saito Y."/>
            <person name="Kuwahara H."/>
            <person name="Kozuka-Hata H."/>
            <person name="Shin-I T."/>
            <person name="Minakuchi Y."/>
            <person name="Ohishi K."/>
            <person name="Motoyama A."/>
            <person name="Aizu T."/>
            <person name="Enomoto A."/>
            <person name="Kondo K."/>
            <person name="Tanaka S."/>
            <person name="Hara Y."/>
            <person name="Koshikawa S."/>
            <person name="Sagara H."/>
            <person name="Miura T."/>
            <person name="Yokobori S."/>
            <person name="Miyagawa K."/>
            <person name="Suzuki Y."/>
            <person name="Kubo T."/>
            <person name="Oyama M."/>
            <person name="Kohara Y."/>
            <person name="Fujiyama A."/>
            <person name="Arakawa K."/>
            <person name="Katayama T."/>
            <person name="Toyoda A."/>
            <person name="Kunieda T."/>
        </authorList>
    </citation>
    <scope>NUCLEOTIDE SEQUENCE [LARGE SCALE GENOMIC DNA]</scope>
    <source>
        <strain evidence="1 2">YOKOZUNA-1</strain>
    </source>
</reference>
<sequence length="69" mass="7709">MLKSHVRTTSSQSRLSKLHVTVTSAEIVKRVFKGVKKKEDPNPILVLAAIQPTMTHCINPQSLMKRDSP</sequence>
<evidence type="ECO:0000313" key="1">
    <source>
        <dbReference type="EMBL" id="GAU99722.1"/>
    </source>
</evidence>
<dbReference type="Proteomes" id="UP000186922">
    <property type="component" value="Unassembled WGS sequence"/>
</dbReference>
<gene>
    <name evidence="1" type="primary">RvY_10680-1</name>
    <name evidence="1" type="synonym">RvY_10680.1</name>
    <name evidence="1" type="ORF">RvY_10680</name>
</gene>
<protein>
    <submittedName>
        <fullName evidence="1">Uncharacterized protein</fullName>
    </submittedName>
</protein>